<reference evidence="1" key="2">
    <citation type="journal article" date="2015" name="Data Brief">
        <title>Shoot transcriptome of the giant reed, Arundo donax.</title>
        <authorList>
            <person name="Barrero R.A."/>
            <person name="Guerrero F.D."/>
            <person name="Moolhuijzen P."/>
            <person name="Goolsby J.A."/>
            <person name="Tidwell J."/>
            <person name="Bellgard S.E."/>
            <person name="Bellgard M.I."/>
        </authorList>
    </citation>
    <scope>NUCLEOTIDE SEQUENCE</scope>
    <source>
        <tissue evidence="1">Shoot tissue taken approximately 20 cm above the soil surface</tissue>
    </source>
</reference>
<dbReference type="EMBL" id="GBRH01221328">
    <property type="protein sequence ID" value="JAD76567.1"/>
    <property type="molecule type" value="Transcribed_RNA"/>
</dbReference>
<protein>
    <submittedName>
        <fullName evidence="1">Rop4</fullName>
    </submittedName>
</protein>
<proteinExistence type="predicted"/>
<dbReference type="EMBL" id="GBRH01280429">
    <property type="protein sequence ID" value="JAD17466.1"/>
    <property type="molecule type" value="Transcribed_RNA"/>
</dbReference>
<evidence type="ECO:0000313" key="1">
    <source>
        <dbReference type="EMBL" id="JAD76567.1"/>
    </source>
</evidence>
<sequence>MEGKCSLDIEVLLDGNNWSQVGWMARLVLVSLAGFEDLQMATLARCSGRIVEEKVKREDTSLC</sequence>
<name>A0A0A9CYL5_ARUDO</name>
<organism evidence="1">
    <name type="scientific">Arundo donax</name>
    <name type="common">Giant reed</name>
    <name type="synonym">Donax arundinaceus</name>
    <dbReference type="NCBI Taxonomy" id="35708"/>
    <lineage>
        <taxon>Eukaryota</taxon>
        <taxon>Viridiplantae</taxon>
        <taxon>Streptophyta</taxon>
        <taxon>Embryophyta</taxon>
        <taxon>Tracheophyta</taxon>
        <taxon>Spermatophyta</taxon>
        <taxon>Magnoliopsida</taxon>
        <taxon>Liliopsida</taxon>
        <taxon>Poales</taxon>
        <taxon>Poaceae</taxon>
        <taxon>PACMAD clade</taxon>
        <taxon>Arundinoideae</taxon>
        <taxon>Arundineae</taxon>
        <taxon>Arundo</taxon>
    </lineage>
</organism>
<accession>A0A0A9CYL5</accession>
<dbReference type="AlphaFoldDB" id="A0A0A9CYL5"/>
<reference evidence="1" key="1">
    <citation type="submission" date="2014-09" db="EMBL/GenBank/DDBJ databases">
        <authorList>
            <person name="Magalhaes I.L.F."/>
            <person name="Oliveira U."/>
            <person name="Santos F.R."/>
            <person name="Vidigal T.H.D.A."/>
            <person name="Brescovit A.D."/>
            <person name="Santos A.J."/>
        </authorList>
    </citation>
    <scope>NUCLEOTIDE SEQUENCE</scope>
    <source>
        <tissue evidence="1">Shoot tissue taken approximately 20 cm above the soil surface</tissue>
    </source>
</reference>